<comment type="similarity">
    <text evidence="2">Belongs to the peptidase C85 family.</text>
</comment>
<protein>
    <recommendedName>
        <fullName evidence="3">ubiquitinyl hydrolase 1</fullName>
        <ecNumber evidence="3">3.4.19.12</ecNumber>
    </recommendedName>
</protein>
<dbReference type="PROSITE" id="PS50802">
    <property type="entry name" value="OTU"/>
    <property type="match status" value="1"/>
</dbReference>
<dbReference type="EMBL" id="CM035444">
    <property type="protein sequence ID" value="KAH7277195.1"/>
    <property type="molecule type" value="Genomic_DNA"/>
</dbReference>
<dbReference type="Pfam" id="PF02338">
    <property type="entry name" value="OTU"/>
    <property type="match status" value="1"/>
</dbReference>
<evidence type="ECO:0000256" key="2">
    <source>
        <dbReference type="ARBA" id="ARBA00010407"/>
    </source>
</evidence>
<dbReference type="PANTHER" id="PTHR12419">
    <property type="entry name" value="OTU DOMAIN CONTAINING PROTEIN"/>
    <property type="match status" value="1"/>
</dbReference>
<evidence type="ECO:0000256" key="5">
    <source>
        <dbReference type="ARBA" id="ARBA00022801"/>
    </source>
</evidence>
<dbReference type="Proteomes" id="UP000825935">
    <property type="component" value="Chromosome 39"/>
</dbReference>
<dbReference type="EMBL" id="CM035444">
    <property type="protein sequence ID" value="KAH7277194.1"/>
    <property type="molecule type" value="Genomic_DNA"/>
</dbReference>
<dbReference type="Gene3D" id="3.90.70.80">
    <property type="match status" value="1"/>
</dbReference>
<keyword evidence="8" id="KW-1185">Reference proteome</keyword>
<feature type="domain" description="OTU" evidence="6">
    <location>
        <begin position="180"/>
        <end position="304"/>
    </location>
</feature>
<dbReference type="InterPro" id="IPR038765">
    <property type="entry name" value="Papain-like_cys_pep_sf"/>
</dbReference>
<accession>A0A8T2Q0H3</accession>
<proteinExistence type="inferred from homology"/>
<evidence type="ECO:0000256" key="4">
    <source>
        <dbReference type="ARBA" id="ARBA00022786"/>
    </source>
</evidence>
<dbReference type="GO" id="GO:0016579">
    <property type="term" value="P:protein deubiquitination"/>
    <property type="evidence" value="ECO:0007669"/>
    <property type="project" value="TreeGrafter"/>
</dbReference>
<dbReference type="OMA" id="LEYSTEW"/>
<organism evidence="7 8">
    <name type="scientific">Ceratopteris richardii</name>
    <name type="common">Triangle waterfern</name>
    <dbReference type="NCBI Taxonomy" id="49495"/>
    <lineage>
        <taxon>Eukaryota</taxon>
        <taxon>Viridiplantae</taxon>
        <taxon>Streptophyta</taxon>
        <taxon>Embryophyta</taxon>
        <taxon>Tracheophyta</taxon>
        <taxon>Polypodiopsida</taxon>
        <taxon>Polypodiidae</taxon>
        <taxon>Polypodiales</taxon>
        <taxon>Pteridineae</taxon>
        <taxon>Pteridaceae</taxon>
        <taxon>Parkerioideae</taxon>
        <taxon>Ceratopteris</taxon>
    </lineage>
</organism>
<name>A0A8T2Q0H3_CERRI</name>
<evidence type="ECO:0000313" key="7">
    <source>
        <dbReference type="EMBL" id="KAH7277195.1"/>
    </source>
</evidence>
<dbReference type="OrthoDB" id="415023at2759"/>
<dbReference type="PANTHER" id="PTHR12419:SF111">
    <property type="entry name" value="OVARIAN TUMOR DOMAIN-CONTAINING DEUBIQUITINATING ENZYME 9"/>
    <property type="match status" value="1"/>
</dbReference>
<keyword evidence="4" id="KW-0833">Ubl conjugation pathway</keyword>
<evidence type="ECO:0000259" key="6">
    <source>
        <dbReference type="PROSITE" id="PS50802"/>
    </source>
</evidence>
<evidence type="ECO:0000256" key="1">
    <source>
        <dbReference type="ARBA" id="ARBA00000707"/>
    </source>
</evidence>
<dbReference type="EC" id="3.4.19.12" evidence="3"/>
<dbReference type="SUPFAM" id="SSF54001">
    <property type="entry name" value="Cysteine proteinases"/>
    <property type="match status" value="1"/>
</dbReference>
<dbReference type="FunFam" id="3.90.70.80:FF:000001">
    <property type="entry name" value="OTU domain-containing protein"/>
    <property type="match status" value="1"/>
</dbReference>
<evidence type="ECO:0000313" key="8">
    <source>
        <dbReference type="Proteomes" id="UP000825935"/>
    </source>
</evidence>
<dbReference type="CDD" id="cd22751">
    <property type="entry name" value="OTU_plant_OTU9-like"/>
    <property type="match status" value="1"/>
</dbReference>
<dbReference type="InterPro" id="IPR003323">
    <property type="entry name" value="OTU_dom"/>
</dbReference>
<dbReference type="AlphaFoldDB" id="A0A8T2Q0H3"/>
<comment type="caution">
    <text evidence="7">The sequence shown here is derived from an EMBL/GenBank/DDBJ whole genome shotgun (WGS) entry which is preliminary data.</text>
</comment>
<gene>
    <name evidence="7" type="ORF">KP509_39G038500</name>
</gene>
<dbReference type="GO" id="GO:0004843">
    <property type="term" value="F:cysteine-type deubiquitinase activity"/>
    <property type="evidence" value="ECO:0007669"/>
    <property type="project" value="UniProtKB-EC"/>
</dbReference>
<sequence>MLADDHILVRWGLHNLLEGYSGFSTTDIGTTNVETNDHAHTVFFQPGESYTLSSFDSTEDDEVIAHALQEELRQECVGKTQDCSSWARPISDIRSNGAVAQHDSYYQKSNCDCNSGDDGDDERFLGCLDDSSDYDGEIGKRITHIDFTPHIPKTNGEIPTDEDACAAHARLIERLMDYTLSELKVEGDGNCQFRAFSDQLYRSPAHHKAVRDNVVMQLCSHPEYYEGYVPMKYSDYVKKMSKSGEWGDHVTLQAAADYYGMRICLLTSFRDTSFIQILPKEEKSRRVIYLSFWSEVHYNSIYAEGDVPVYSDHKKGKHWSQKFKDILKF</sequence>
<evidence type="ECO:0000256" key="3">
    <source>
        <dbReference type="ARBA" id="ARBA00012759"/>
    </source>
</evidence>
<comment type="catalytic activity">
    <reaction evidence="1">
        <text>Thiol-dependent hydrolysis of ester, thioester, amide, peptide and isopeptide bonds formed by the C-terminal Gly of ubiquitin (a 76-residue protein attached to proteins as an intracellular targeting signal).</text>
        <dbReference type="EC" id="3.4.19.12"/>
    </reaction>
</comment>
<keyword evidence="5" id="KW-0378">Hydrolase</keyword>
<dbReference type="InterPro" id="IPR050704">
    <property type="entry name" value="Peptidase_C85-like"/>
</dbReference>
<reference evidence="7" key="1">
    <citation type="submission" date="2021-08" db="EMBL/GenBank/DDBJ databases">
        <title>WGS assembly of Ceratopteris richardii.</title>
        <authorList>
            <person name="Marchant D.B."/>
            <person name="Chen G."/>
            <person name="Jenkins J."/>
            <person name="Shu S."/>
            <person name="Leebens-Mack J."/>
            <person name="Grimwood J."/>
            <person name="Schmutz J."/>
            <person name="Soltis P."/>
            <person name="Soltis D."/>
            <person name="Chen Z.-H."/>
        </authorList>
    </citation>
    <scope>NUCLEOTIDE SEQUENCE</scope>
    <source>
        <strain evidence="7">Whitten #5841</strain>
        <tissue evidence="7">Leaf</tissue>
    </source>
</reference>